<dbReference type="EMBL" id="JALZ01000008">
    <property type="protein sequence ID" value="ETX14893.1"/>
    <property type="molecule type" value="Genomic_DNA"/>
</dbReference>
<organism evidence="3 4">
    <name type="scientific">Roseivivax halodurans JCM 10272</name>
    <dbReference type="NCBI Taxonomy" id="1449350"/>
    <lineage>
        <taxon>Bacteria</taxon>
        <taxon>Pseudomonadati</taxon>
        <taxon>Pseudomonadota</taxon>
        <taxon>Alphaproteobacteria</taxon>
        <taxon>Rhodobacterales</taxon>
        <taxon>Roseobacteraceae</taxon>
        <taxon>Roseivivax</taxon>
    </lineage>
</organism>
<feature type="chain" id="PRO_5004977921" description="Surface lipoprotein assembly modifier C-terminal domain-containing protein" evidence="1">
    <location>
        <begin position="37"/>
        <end position="472"/>
    </location>
</feature>
<feature type="domain" description="Surface lipoprotein assembly modifier C-terminal" evidence="2">
    <location>
        <begin position="164"/>
        <end position="462"/>
    </location>
</feature>
<evidence type="ECO:0000313" key="3">
    <source>
        <dbReference type="EMBL" id="ETX14893.1"/>
    </source>
</evidence>
<dbReference type="Proteomes" id="UP000022447">
    <property type="component" value="Unassembled WGS sequence"/>
</dbReference>
<dbReference type="STRING" id="1449350.OCH239_20790"/>
<dbReference type="PATRIC" id="fig|1449350.3.peg.1986"/>
<name>X7EIE9_9RHOB</name>
<evidence type="ECO:0000313" key="4">
    <source>
        <dbReference type="Proteomes" id="UP000022447"/>
    </source>
</evidence>
<evidence type="ECO:0000256" key="1">
    <source>
        <dbReference type="SAM" id="SignalP"/>
    </source>
</evidence>
<dbReference type="RefSeq" id="WP_037261658.1">
    <property type="nucleotide sequence ID" value="NZ_JALZ01000008.1"/>
</dbReference>
<reference evidence="3 4" key="1">
    <citation type="submission" date="2014-01" db="EMBL/GenBank/DDBJ databases">
        <title>Roseivivax halodurans JCM 10272 Genome Sequencing.</title>
        <authorList>
            <person name="Lai Q."/>
            <person name="Li G."/>
            <person name="Shao Z."/>
        </authorList>
    </citation>
    <scope>NUCLEOTIDE SEQUENCE [LARGE SCALE GENOMIC DNA]</scope>
    <source>
        <strain evidence="3 4">JCM 10272</strain>
    </source>
</reference>
<comment type="caution">
    <text evidence="3">The sequence shown here is derived from an EMBL/GenBank/DDBJ whole genome shotgun (WGS) entry which is preliminary data.</text>
</comment>
<keyword evidence="4" id="KW-1185">Reference proteome</keyword>
<dbReference type="InterPro" id="IPR007655">
    <property type="entry name" value="Slam_C"/>
</dbReference>
<evidence type="ECO:0000259" key="2">
    <source>
        <dbReference type="Pfam" id="PF04575"/>
    </source>
</evidence>
<protein>
    <recommendedName>
        <fullName evidence="2">Surface lipoprotein assembly modifier C-terminal domain-containing protein</fullName>
    </recommendedName>
</protein>
<accession>X7EIE9</accession>
<dbReference type="eggNOG" id="COG0457">
    <property type="taxonomic scope" value="Bacteria"/>
</dbReference>
<dbReference type="Pfam" id="PF04575">
    <property type="entry name" value="SlipAM"/>
    <property type="match status" value="1"/>
</dbReference>
<dbReference type="AlphaFoldDB" id="X7EIE9"/>
<feature type="signal peptide" evidence="1">
    <location>
        <begin position="1"/>
        <end position="36"/>
    </location>
</feature>
<keyword evidence="1" id="KW-0732">Signal</keyword>
<sequence length="472" mass="50700">MRRGAGLFFRLCAKGGCLLRGAALAVALPWTGPAEAETLTPDQMRVMAARAWAAGELEMSLGLADALLARDAGDVQALLIRSRAARDLGRYGDAREAGLAAWRGATDDGDRYAAALAVAQALASDGARTRAQFWLRRAVEVAPSPSHEARAVRDFRYVRARNPWSTRLSFSVSPSSNINDGSSEDEVPISLGGSVPGGFQPVFVLGPSAKALSGIEYSAGLSTSRRLAETARRKTTLDFGLTHRTYTLSEESRDDAPDVEGSDFALSAVRIGVGHDWRTEDGRTELSFGTSAERNWYGGDPLSQTWRASAGVRQAITPTLMGRAGITRDLEEGLGSRADAQGWRGSAGLVHILGSGHQVSGALAYRDQSSEDGNLDFDETELTLGFGFARPIWGAGLSLALSAAGRHHDEISLLENGRDDRRYTARATVTLDEIDYLGFVPDVTLRATRNDSTLGLYDREEFGVAFGIRSKF</sequence>
<gene>
    <name evidence="3" type="ORF">OCH239_20790</name>
</gene>
<proteinExistence type="predicted"/>
<dbReference type="Gene3D" id="1.25.40.10">
    <property type="entry name" value="Tetratricopeptide repeat domain"/>
    <property type="match status" value="1"/>
</dbReference>
<dbReference type="OrthoDB" id="7684399at2"/>
<dbReference type="InterPro" id="IPR011990">
    <property type="entry name" value="TPR-like_helical_dom_sf"/>
</dbReference>